<evidence type="ECO:0000313" key="2">
    <source>
        <dbReference type="EMBL" id="NYE19625.1"/>
    </source>
</evidence>
<organism evidence="2 3">
    <name type="scientific">Microbacterium immunditiarum</name>
    <dbReference type="NCBI Taxonomy" id="337480"/>
    <lineage>
        <taxon>Bacteria</taxon>
        <taxon>Bacillati</taxon>
        <taxon>Actinomycetota</taxon>
        <taxon>Actinomycetes</taxon>
        <taxon>Micrococcales</taxon>
        <taxon>Microbacteriaceae</taxon>
        <taxon>Microbacterium</taxon>
    </lineage>
</organism>
<keyword evidence="1" id="KW-0472">Membrane</keyword>
<feature type="transmembrane region" description="Helical" evidence="1">
    <location>
        <begin position="54"/>
        <end position="77"/>
    </location>
</feature>
<evidence type="ECO:0000256" key="1">
    <source>
        <dbReference type="SAM" id="Phobius"/>
    </source>
</evidence>
<accession>A0A7Y9GQD9</accession>
<keyword evidence="1" id="KW-1133">Transmembrane helix</keyword>
<feature type="transmembrane region" description="Helical" evidence="1">
    <location>
        <begin position="7"/>
        <end position="24"/>
    </location>
</feature>
<feature type="transmembrane region" description="Helical" evidence="1">
    <location>
        <begin position="30"/>
        <end position="47"/>
    </location>
</feature>
<dbReference type="Proteomes" id="UP000576969">
    <property type="component" value="Unassembled WGS sequence"/>
</dbReference>
<evidence type="ECO:0000313" key="3">
    <source>
        <dbReference type="Proteomes" id="UP000576969"/>
    </source>
</evidence>
<keyword evidence="1" id="KW-0812">Transmembrane</keyword>
<protein>
    <submittedName>
        <fullName evidence="2">Uncharacterized protein</fullName>
    </submittedName>
</protein>
<dbReference type="AlphaFoldDB" id="A0A7Y9GQD9"/>
<dbReference type="RefSeq" id="WP_179489088.1">
    <property type="nucleotide sequence ID" value="NZ_JACCBV010000001.1"/>
</dbReference>
<keyword evidence="3" id="KW-1185">Reference proteome</keyword>
<dbReference type="EMBL" id="JACCBV010000001">
    <property type="protein sequence ID" value="NYE19625.1"/>
    <property type="molecule type" value="Genomic_DNA"/>
</dbReference>
<proteinExistence type="predicted"/>
<comment type="caution">
    <text evidence="2">The sequence shown here is derived from an EMBL/GenBank/DDBJ whole genome shotgun (WGS) entry which is preliminary data.</text>
</comment>
<sequence length="130" mass="13469">MRTRRIVAIVVVIAAVPLVILGLIDPLEGGLALLGAIVLVFVAWLLSRVPVPRLAWIAAAATVLVGAVTIAIAIAVFSPGSPPTTGTVAAPGGGLLVPLNWVWRVGVLVTLAGAVLYIVRLFQSLRRVPE</sequence>
<reference evidence="2 3" key="1">
    <citation type="submission" date="2020-07" db="EMBL/GenBank/DDBJ databases">
        <title>Sequencing the genomes of 1000 actinobacteria strains.</title>
        <authorList>
            <person name="Klenk H.-P."/>
        </authorList>
    </citation>
    <scope>NUCLEOTIDE SEQUENCE [LARGE SCALE GENOMIC DNA]</scope>
    <source>
        <strain evidence="2 3">DSM 24662</strain>
    </source>
</reference>
<name>A0A7Y9GQD9_9MICO</name>
<feature type="transmembrane region" description="Helical" evidence="1">
    <location>
        <begin position="101"/>
        <end position="122"/>
    </location>
</feature>
<gene>
    <name evidence="2" type="ORF">BJ991_001653</name>
</gene>